<reference evidence="1 2" key="1">
    <citation type="submission" date="2019-04" db="EMBL/GenBank/DDBJ databases">
        <title>Draft genome sequence of Rickettsia asiatica Maytaro1284.</title>
        <authorList>
            <person name="Thu M."/>
            <person name="Qiu Y."/>
            <person name="Nakao R."/>
        </authorList>
    </citation>
    <scope>NUCLEOTIDE SEQUENCE [LARGE SCALE GENOMIC DNA]</scope>
    <source>
        <strain evidence="1 2">Maytaro1284</strain>
    </source>
</reference>
<name>A0A510G7K7_9RICK</name>
<dbReference type="GO" id="GO:0005886">
    <property type="term" value="C:plasma membrane"/>
    <property type="evidence" value="ECO:0007669"/>
    <property type="project" value="TreeGrafter"/>
</dbReference>
<dbReference type="PANTHER" id="PTHR32063">
    <property type="match status" value="1"/>
</dbReference>
<dbReference type="InterPro" id="IPR027463">
    <property type="entry name" value="AcrB_DN_DC_subdom"/>
</dbReference>
<dbReference type="RefSeq" id="WP_147142391.1">
    <property type="nucleotide sequence ID" value="NZ_AP019563.1"/>
</dbReference>
<dbReference type="InterPro" id="IPR001036">
    <property type="entry name" value="Acrflvin-R"/>
</dbReference>
<evidence type="ECO:0000313" key="1">
    <source>
        <dbReference type="EMBL" id="BBJ31576.1"/>
    </source>
</evidence>
<dbReference type="SUPFAM" id="SSF82693">
    <property type="entry name" value="Multidrug efflux transporter AcrB pore domain, PN1, PN2, PC1 and PC2 subdomains"/>
    <property type="match status" value="1"/>
</dbReference>
<dbReference type="GO" id="GO:0042910">
    <property type="term" value="F:xenobiotic transmembrane transporter activity"/>
    <property type="evidence" value="ECO:0007669"/>
    <property type="project" value="TreeGrafter"/>
</dbReference>
<dbReference type="PANTHER" id="PTHR32063:SF21">
    <property type="entry name" value="MULTIDRUG RESISTANCE PROTEIN MDTB"/>
    <property type="match status" value="1"/>
</dbReference>
<dbReference type="SUPFAM" id="SSF82714">
    <property type="entry name" value="Multidrug efflux transporter AcrB TolC docking domain, DN and DC subdomains"/>
    <property type="match status" value="1"/>
</dbReference>
<dbReference type="Gene3D" id="1.20.1640.10">
    <property type="entry name" value="Multidrug efflux transporter AcrB transmembrane domain"/>
    <property type="match status" value="1"/>
</dbReference>
<dbReference type="Pfam" id="PF00873">
    <property type="entry name" value="ACR_tran"/>
    <property type="match status" value="1"/>
</dbReference>
<dbReference type="AlphaFoldDB" id="A0A510G7K7"/>
<keyword evidence="2" id="KW-1185">Reference proteome</keyword>
<sequence>MAERLSMLPGVAQVQVYSSQQYAVRVQVDPVKMAANIGLDQVSNIISSANVNLPTGALYGKDIYSSIRAPGQLQNTKEYNELILTYKNGNPLFLKNIRKTIDSVANNKIAAWYRDKPGVILAIQKQPDTNTIEIVDSIKEVLPLLRRQIPEGVNINIMFDRSISIRESVNERVSESLCKL</sequence>
<organism evidence="1 2">
    <name type="scientific">Rickettsia asiatica</name>
    <dbReference type="NCBI Taxonomy" id="238800"/>
    <lineage>
        <taxon>Bacteria</taxon>
        <taxon>Pseudomonadati</taxon>
        <taxon>Pseudomonadota</taxon>
        <taxon>Alphaproteobacteria</taxon>
        <taxon>Rickettsiales</taxon>
        <taxon>Rickettsiaceae</taxon>
        <taxon>Rickettsieae</taxon>
        <taxon>Rickettsia</taxon>
        <taxon>spotted fever group</taxon>
    </lineage>
</organism>
<dbReference type="Proteomes" id="UP000321183">
    <property type="component" value="Chromosome"/>
</dbReference>
<evidence type="ECO:0000313" key="2">
    <source>
        <dbReference type="Proteomes" id="UP000321183"/>
    </source>
</evidence>
<dbReference type="EMBL" id="AP019563">
    <property type="protein sequence ID" value="BBJ31576.1"/>
    <property type="molecule type" value="Genomic_DNA"/>
</dbReference>
<dbReference type="Gene3D" id="3.30.2090.10">
    <property type="entry name" value="Multidrug efflux transporter AcrB TolC docking domain, DN and DC subdomains"/>
    <property type="match status" value="1"/>
</dbReference>
<protein>
    <submittedName>
        <fullName evidence="1">Uncharacterized protein</fullName>
    </submittedName>
</protein>
<proteinExistence type="predicted"/>
<gene>
    <name evidence="1" type="ORF">RAS_06850</name>
</gene>
<dbReference type="KEGG" id="ras:RAS_06850"/>
<accession>A0A510G7K7</accession>
<dbReference type="Gene3D" id="3.30.70.1320">
    <property type="entry name" value="Multidrug efflux transporter AcrB pore domain like"/>
    <property type="match status" value="1"/>
</dbReference>